<evidence type="ECO:0000313" key="2">
    <source>
        <dbReference type="EMBL" id="GGM51120.1"/>
    </source>
</evidence>
<proteinExistence type="predicted"/>
<reference evidence="2" key="2">
    <citation type="submission" date="2020-09" db="EMBL/GenBank/DDBJ databases">
        <authorList>
            <person name="Sun Q."/>
            <person name="Ohkuma M."/>
        </authorList>
    </citation>
    <scope>NUCLEOTIDE SEQUENCE</scope>
    <source>
        <strain evidence="2">JCM 19831</strain>
    </source>
</reference>
<keyword evidence="1" id="KW-1133">Transmembrane helix</keyword>
<accession>A0A917U1L8</accession>
<dbReference type="RefSeq" id="WP_190253423.1">
    <property type="nucleotide sequence ID" value="NZ_BMPI01000033.1"/>
</dbReference>
<evidence type="ECO:0000313" key="3">
    <source>
        <dbReference type="Proteomes" id="UP000642070"/>
    </source>
</evidence>
<dbReference type="AlphaFoldDB" id="A0A917U1L8"/>
<name>A0A917U1L8_9ACTN</name>
<sequence length="357" mass="37558">MRARSVLSEAARNLLSGTTRAAALVFAFLLLCGMIGTIEGMSLNAILRDGEEFQAAGGATYVLSAQAGVDGVQCENLARSAGVVGAGALRDVAAGRLSALPISGVGLKEATPGLLRAIAPATGLRQPDRDGVLMPEELAASLGALPGGTLATSVGPLVVAGTFRYPDDGRDPVLANSMLGVIPAGGVFDECWMSVWPYDPATVQLLRTALVASFPPNGDVAIRQLNTRHGERFDGARRFAERPTRYAPFLALLLTTLLGFVGVWSRRLALASDRHVGARRGDQLAQLVVESAAWCAAAVVVFLVMMRLVLLPGGDSPFVFHDVMRIGLIGAGGVLLGTVLAWASIREKQLFAYFKHR</sequence>
<reference evidence="2" key="1">
    <citation type="journal article" date="2014" name="Int. J. Syst. Evol. Microbiol.">
        <title>Complete genome sequence of Corynebacterium casei LMG S-19264T (=DSM 44701T), isolated from a smear-ripened cheese.</title>
        <authorList>
            <consortium name="US DOE Joint Genome Institute (JGI-PGF)"/>
            <person name="Walter F."/>
            <person name="Albersmeier A."/>
            <person name="Kalinowski J."/>
            <person name="Ruckert C."/>
        </authorList>
    </citation>
    <scope>NUCLEOTIDE SEQUENCE</scope>
    <source>
        <strain evidence="2">JCM 19831</strain>
    </source>
</reference>
<organism evidence="2 3">
    <name type="scientific">Dactylosporangium sucinum</name>
    <dbReference type="NCBI Taxonomy" id="1424081"/>
    <lineage>
        <taxon>Bacteria</taxon>
        <taxon>Bacillati</taxon>
        <taxon>Actinomycetota</taxon>
        <taxon>Actinomycetes</taxon>
        <taxon>Micromonosporales</taxon>
        <taxon>Micromonosporaceae</taxon>
        <taxon>Dactylosporangium</taxon>
    </lineage>
</organism>
<feature type="transmembrane region" description="Helical" evidence="1">
    <location>
        <begin position="326"/>
        <end position="345"/>
    </location>
</feature>
<keyword evidence="1" id="KW-0812">Transmembrane</keyword>
<keyword evidence="1" id="KW-0472">Membrane</keyword>
<dbReference type="Proteomes" id="UP000642070">
    <property type="component" value="Unassembled WGS sequence"/>
</dbReference>
<comment type="caution">
    <text evidence="2">The sequence shown here is derived from an EMBL/GenBank/DDBJ whole genome shotgun (WGS) entry which is preliminary data.</text>
</comment>
<feature type="transmembrane region" description="Helical" evidence="1">
    <location>
        <begin position="284"/>
        <end position="306"/>
    </location>
</feature>
<dbReference type="EMBL" id="BMPI01000033">
    <property type="protein sequence ID" value="GGM51120.1"/>
    <property type="molecule type" value="Genomic_DNA"/>
</dbReference>
<evidence type="ECO:0000256" key="1">
    <source>
        <dbReference type="SAM" id="Phobius"/>
    </source>
</evidence>
<protein>
    <submittedName>
        <fullName evidence="2">Uncharacterized protein</fullName>
    </submittedName>
</protein>
<keyword evidence="3" id="KW-1185">Reference proteome</keyword>
<feature type="transmembrane region" description="Helical" evidence="1">
    <location>
        <begin position="246"/>
        <end position="264"/>
    </location>
</feature>
<gene>
    <name evidence="2" type="ORF">GCM10007977_061160</name>
</gene>